<dbReference type="Pfam" id="PF19833">
    <property type="entry name" value="RecG_dom3_C"/>
    <property type="match status" value="1"/>
</dbReference>
<dbReference type="NCBIfam" id="NF008165">
    <property type="entry name" value="PRK10917.1-3"/>
    <property type="match status" value="1"/>
</dbReference>
<dbReference type="InterPro" id="IPR027417">
    <property type="entry name" value="P-loop_NTPase"/>
</dbReference>
<protein>
    <recommendedName>
        <fullName evidence="2 15">ATP-dependent DNA helicase RecG</fullName>
        <ecNumber evidence="13 15">5.6.2.4</ecNumber>
    </recommendedName>
</protein>
<dbReference type="RefSeq" id="WP_210680134.1">
    <property type="nucleotide sequence ID" value="NZ_JAGMWN010000001.1"/>
</dbReference>
<dbReference type="Gene3D" id="3.40.50.300">
    <property type="entry name" value="P-loop containing nucleotide triphosphate hydrolases"/>
    <property type="match status" value="2"/>
</dbReference>
<evidence type="ECO:0000259" key="16">
    <source>
        <dbReference type="PROSITE" id="PS51192"/>
    </source>
</evidence>
<evidence type="ECO:0000256" key="8">
    <source>
        <dbReference type="ARBA" id="ARBA00023125"/>
    </source>
</evidence>
<keyword evidence="7 15" id="KW-0067">ATP-binding</keyword>
<evidence type="ECO:0000256" key="12">
    <source>
        <dbReference type="ARBA" id="ARBA00034617"/>
    </source>
</evidence>
<feature type="domain" description="Helicase C-terminal" evidence="17">
    <location>
        <begin position="460"/>
        <end position="620"/>
    </location>
</feature>
<dbReference type="Pfam" id="PF00270">
    <property type="entry name" value="DEAD"/>
    <property type="match status" value="1"/>
</dbReference>
<keyword evidence="11" id="KW-0413">Isomerase</keyword>
<evidence type="ECO:0000256" key="1">
    <source>
        <dbReference type="ARBA" id="ARBA00007504"/>
    </source>
</evidence>
<dbReference type="NCBIfam" id="TIGR00643">
    <property type="entry name" value="recG"/>
    <property type="match status" value="1"/>
</dbReference>
<dbReference type="Pfam" id="PF17191">
    <property type="entry name" value="RecG_wedge"/>
    <property type="match status" value="1"/>
</dbReference>
<evidence type="ECO:0000259" key="17">
    <source>
        <dbReference type="PROSITE" id="PS51194"/>
    </source>
</evidence>
<dbReference type="EC" id="5.6.2.4" evidence="13 15"/>
<evidence type="ECO:0000256" key="14">
    <source>
        <dbReference type="ARBA" id="ARBA00048988"/>
    </source>
</evidence>
<evidence type="ECO:0000256" key="2">
    <source>
        <dbReference type="ARBA" id="ARBA00017846"/>
    </source>
</evidence>
<dbReference type="SUPFAM" id="SSF50249">
    <property type="entry name" value="Nucleic acid-binding proteins"/>
    <property type="match status" value="1"/>
</dbReference>
<sequence length="694" mass="76221">MRPEILFPLFAPVTSLKGVGQRIATLLEKAAGPKVVDLLWHLPREVIDRSEEPTIQAALPDRIATITAHVDRHEVPPTRKRPYRVLLRDGTGFMTLVFFHADQRYMANLLPEGEQVVVSGRIELFNGVKQIVHPDHVVPVAKRGDIPMVEPVYPLTAGLTGNSVRKAVTQALERAPDLPEWLDESYRARQGWPGWREALTAAHAPSAEGALSPLSKARQRLAFDELLANQLALAIMRRRAKRQAGREIAGDKRLRRKALAALPFDLTGSQIEALKEINADMAAKQRMLRLLQGDVGSGKTVVALMAMLNAVECGGQAALMAPTEILARQHFETIGPLAEAAGIRVAVLTGRDKGKARRALLESLAAGEIDLIVGTHALFQDDVIFRDLMLAVVDEQHRFGVHQRLNLAAKGKAVDMLVMTATPIPRTLMMSAYGDLDGSRLTDKPPGRKPVRTVVVAAPRIEEVVAGIERQMTAGAKIYWVCPLVEESETSDMAAAEQRFSALRERFGETRVALVHGRMKGTEKEAAMARFAEGEAQILVATTVIEVGVNVPEATVMVIEHAERFGLAQLHQLRGRIGRGDKASTCILLRSEQLTETARERLKTLAETEDGFIIAEKDLELRGAGEILGTRQSGLPAFRLADIALHGELMKAAHDDSRLILDRDPELEGERGKRLRTLLYLFERDAAIATLRSG</sequence>
<name>A0A8J7V0Y7_9PROT</name>
<dbReference type="PANTHER" id="PTHR47964">
    <property type="entry name" value="ATP-DEPENDENT DNA HELICASE HOMOLOG RECG, CHLOROPLASTIC"/>
    <property type="match status" value="1"/>
</dbReference>
<dbReference type="GO" id="GO:0005524">
    <property type="term" value="F:ATP binding"/>
    <property type="evidence" value="ECO:0007669"/>
    <property type="project" value="UniProtKB-KW"/>
</dbReference>
<keyword evidence="8" id="KW-0238">DNA-binding</keyword>
<comment type="caution">
    <text evidence="18">The sequence shown here is derived from an EMBL/GenBank/DDBJ whole genome shotgun (WGS) entry which is preliminary data.</text>
</comment>
<dbReference type="SMART" id="SM00487">
    <property type="entry name" value="DEXDc"/>
    <property type="match status" value="1"/>
</dbReference>
<dbReference type="AlphaFoldDB" id="A0A8J7V0Y7"/>
<feature type="domain" description="Helicase ATP-binding" evidence="16">
    <location>
        <begin position="280"/>
        <end position="441"/>
    </location>
</feature>
<evidence type="ECO:0000256" key="10">
    <source>
        <dbReference type="ARBA" id="ARBA00023204"/>
    </source>
</evidence>
<comment type="function">
    <text evidence="15">Plays a critical role in recombination and DNA repair. Helps process Holliday junction intermediates to mature products by catalyzing branch migration. Has replication fork regression activity, unwinds stalled or blocked replication forks to make a HJ that can be resolved. Has a DNA unwinding activity characteristic of a DNA helicase with 3'-5' polarity.</text>
</comment>
<evidence type="ECO:0000256" key="9">
    <source>
        <dbReference type="ARBA" id="ARBA00023172"/>
    </source>
</evidence>
<gene>
    <name evidence="18" type="primary">recG</name>
    <name evidence="18" type="ORF">KAJ83_00910</name>
</gene>
<keyword evidence="9 15" id="KW-0233">DNA recombination</keyword>
<keyword evidence="4 15" id="KW-0227">DNA damage</keyword>
<dbReference type="Gene3D" id="2.40.50.140">
    <property type="entry name" value="Nucleic acid-binding proteins"/>
    <property type="match status" value="1"/>
</dbReference>
<evidence type="ECO:0000256" key="4">
    <source>
        <dbReference type="ARBA" id="ARBA00022763"/>
    </source>
</evidence>
<evidence type="ECO:0000256" key="6">
    <source>
        <dbReference type="ARBA" id="ARBA00022806"/>
    </source>
</evidence>
<dbReference type="GO" id="GO:0016787">
    <property type="term" value="F:hydrolase activity"/>
    <property type="evidence" value="ECO:0007669"/>
    <property type="project" value="UniProtKB-KW"/>
</dbReference>
<dbReference type="GO" id="GO:0006310">
    <property type="term" value="P:DNA recombination"/>
    <property type="evidence" value="ECO:0007669"/>
    <property type="project" value="UniProtKB-UniRule"/>
</dbReference>
<dbReference type="InterPro" id="IPR012340">
    <property type="entry name" value="NA-bd_OB-fold"/>
</dbReference>
<comment type="catalytic activity">
    <reaction evidence="14 15">
        <text>ATP + H2O = ADP + phosphate + H(+)</text>
        <dbReference type="Rhea" id="RHEA:13065"/>
        <dbReference type="ChEBI" id="CHEBI:15377"/>
        <dbReference type="ChEBI" id="CHEBI:15378"/>
        <dbReference type="ChEBI" id="CHEBI:30616"/>
        <dbReference type="ChEBI" id="CHEBI:43474"/>
        <dbReference type="ChEBI" id="CHEBI:456216"/>
        <dbReference type="EC" id="5.6.2.4"/>
    </reaction>
</comment>
<comment type="similarity">
    <text evidence="1 15">Belongs to the helicase family. RecG subfamily.</text>
</comment>
<dbReference type="EMBL" id="JAGMWN010000001">
    <property type="protein sequence ID" value="MBP5855551.1"/>
    <property type="molecule type" value="Genomic_DNA"/>
</dbReference>
<evidence type="ECO:0000313" key="18">
    <source>
        <dbReference type="EMBL" id="MBP5855551.1"/>
    </source>
</evidence>
<dbReference type="InterPro" id="IPR001650">
    <property type="entry name" value="Helicase_C-like"/>
</dbReference>
<dbReference type="SUPFAM" id="SSF52540">
    <property type="entry name" value="P-loop containing nucleoside triphosphate hydrolases"/>
    <property type="match status" value="2"/>
</dbReference>
<dbReference type="SMART" id="SM00490">
    <property type="entry name" value="HELICc"/>
    <property type="match status" value="1"/>
</dbReference>
<keyword evidence="3 15" id="KW-0547">Nucleotide-binding</keyword>
<evidence type="ECO:0000256" key="5">
    <source>
        <dbReference type="ARBA" id="ARBA00022801"/>
    </source>
</evidence>
<evidence type="ECO:0000256" key="13">
    <source>
        <dbReference type="ARBA" id="ARBA00034808"/>
    </source>
</evidence>
<evidence type="ECO:0000313" key="19">
    <source>
        <dbReference type="Proteomes" id="UP000672602"/>
    </source>
</evidence>
<dbReference type="NCBIfam" id="NF008168">
    <property type="entry name" value="PRK10917.2-2"/>
    <property type="match status" value="1"/>
</dbReference>
<dbReference type="InterPro" id="IPR033454">
    <property type="entry name" value="RecG_wedge"/>
</dbReference>
<dbReference type="Proteomes" id="UP000672602">
    <property type="component" value="Unassembled WGS sequence"/>
</dbReference>
<organism evidence="18 19">
    <name type="scientific">Marivibrio halodurans</name>
    <dbReference type="NCBI Taxonomy" id="2039722"/>
    <lineage>
        <taxon>Bacteria</taxon>
        <taxon>Pseudomonadati</taxon>
        <taxon>Pseudomonadota</taxon>
        <taxon>Alphaproteobacteria</taxon>
        <taxon>Rhodospirillales</taxon>
        <taxon>Rhodospirillaceae</taxon>
        <taxon>Marivibrio</taxon>
    </lineage>
</organism>
<dbReference type="GO" id="GO:0006281">
    <property type="term" value="P:DNA repair"/>
    <property type="evidence" value="ECO:0007669"/>
    <property type="project" value="UniProtKB-UniRule"/>
</dbReference>
<keyword evidence="19" id="KW-1185">Reference proteome</keyword>
<dbReference type="InterPro" id="IPR011545">
    <property type="entry name" value="DEAD/DEAH_box_helicase_dom"/>
</dbReference>
<dbReference type="PROSITE" id="PS51192">
    <property type="entry name" value="HELICASE_ATP_BIND_1"/>
    <property type="match status" value="1"/>
</dbReference>
<dbReference type="InterPro" id="IPR004609">
    <property type="entry name" value="ATP-dep_DNA_helicase_RecG"/>
</dbReference>
<dbReference type="InterPro" id="IPR047112">
    <property type="entry name" value="RecG/Mfd"/>
</dbReference>
<dbReference type="Pfam" id="PF00271">
    <property type="entry name" value="Helicase_C"/>
    <property type="match status" value="1"/>
</dbReference>
<reference evidence="18" key="1">
    <citation type="submission" date="2021-04" db="EMBL/GenBank/DDBJ databases">
        <authorList>
            <person name="Zhang D.-C."/>
        </authorList>
    </citation>
    <scope>NUCLEOTIDE SEQUENCE</scope>
    <source>
        <strain evidence="18">CGMCC 1.15697</strain>
    </source>
</reference>
<proteinExistence type="inferred from homology"/>
<dbReference type="InterPro" id="IPR045562">
    <property type="entry name" value="RecG_dom3_C"/>
</dbReference>
<evidence type="ECO:0000256" key="7">
    <source>
        <dbReference type="ARBA" id="ARBA00022840"/>
    </source>
</evidence>
<dbReference type="CDD" id="cd04488">
    <property type="entry name" value="RecG_wedge_OBF"/>
    <property type="match status" value="1"/>
</dbReference>
<dbReference type="GO" id="GO:0043138">
    <property type="term" value="F:3'-5' DNA helicase activity"/>
    <property type="evidence" value="ECO:0007669"/>
    <property type="project" value="UniProtKB-EC"/>
</dbReference>
<dbReference type="NCBIfam" id="NF008164">
    <property type="entry name" value="PRK10917.1-2"/>
    <property type="match status" value="1"/>
</dbReference>
<dbReference type="PROSITE" id="PS51194">
    <property type="entry name" value="HELICASE_CTER"/>
    <property type="match status" value="1"/>
</dbReference>
<evidence type="ECO:0000256" key="11">
    <source>
        <dbReference type="ARBA" id="ARBA00023235"/>
    </source>
</evidence>
<dbReference type="CDD" id="cd17992">
    <property type="entry name" value="DEXHc_RecG"/>
    <property type="match status" value="1"/>
</dbReference>
<keyword evidence="5 15" id="KW-0378">Hydrolase</keyword>
<keyword evidence="6 15" id="KW-0347">Helicase</keyword>
<dbReference type="PANTHER" id="PTHR47964:SF1">
    <property type="entry name" value="ATP-DEPENDENT DNA HELICASE HOMOLOG RECG, CHLOROPLASTIC"/>
    <property type="match status" value="1"/>
</dbReference>
<comment type="catalytic activity">
    <reaction evidence="12 15">
        <text>Couples ATP hydrolysis with the unwinding of duplex DNA by translocating in the 3'-5' direction.</text>
        <dbReference type="EC" id="5.6.2.4"/>
    </reaction>
</comment>
<accession>A0A8J7V0Y7</accession>
<evidence type="ECO:0000256" key="3">
    <source>
        <dbReference type="ARBA" id="ARBA00022741"/>
    </source>
</evidence>
<dbReference type="GO" id="GO:0003677">
    <property type="term" value="F:DNA binding"/>
    <property type="evidence" value="ECO:0007669"/>
    <property type="project" value="UniProtKB-KW"/>
</dbReference>
<dbReference type="InterPro" id="IPR014001">
    <property type="entry name" value="Helicase_ATP-bd"/>
</dbReference>
<evidence type="ECO:0000256" key="15">
    <source>
        <dbReference type="RuleBase" id="RU363016"/>
    </source>
</evidence>
<keyword evidence="10 15" id="KW-0234">DNA repair</keyword>